<dbReference type="Proteomes" id="UP000008237">
    <property type="component" value="Unassembled WGS sequence"/>
</dbReference>
<evidence type="ECO:0000256" key="6">
    <source>
        <dbReference type="ARBA" id="ARBA00022833"/>
    </source>
</evidence>
<evidence type="ECO:0000259" key="13">
    <source>
        <dbReference type="PROSITE" id="PS50215"/>
    </source>
</evidence>
<keyword evidence="8 11" id="KW-1015">Disulfide bond</keyword>
<evidence type="ECO:0000256" key="11">
    <source>
        <dbReference type="PIRSR" id="PIRSR613273-3"/>
    </source>
</evidence>
<feature type="binding site" evidence="10">
    <location>
        <position position="152"/>
    </location>
    <ligand>
        <name>Ca(2+)</name>
        <dbReference type="ChEBI" id="CHEBI:29108"/>
        <label>2</label>
    </ligand>
</feature>
<protein>
    <submittedName>
        <fullName evidence="14">A disintegrin and metalloproteinase with thrombospondin motifs 7</fullName>
    </submittedName>
</protein>
<evidence type="ECO:0000256" key="1">
    <source>
        <dbReference type="ARBA" id="ARBA00004613"/>
    </source>
</evidence>
<dbReference type="Gene3D" id="3.40.390.10">
    <property type="entry name" value="Collagenase (Catalytic Domain)"/>
    <property type="match status" value="1"/>
</dbReference>
<dbReference type="OMA" id="LRCAEKY"/>
<proteinExistence type="predicted"/>
<evidence type="ECO:0000256" key="2">
    <source>
        <dbReference type="ARBA" id="ARBA00022525"/>
    </source>
</evidence>
<gene>
    <name evidence="14" type="ORF">EAI_07834</name>
</gene>
<feature type="binding site" evidence="10">
    <location>
        <position position="73"/>
    </location>
    <ligand>
        <name>Ca(2+)</name>
        <dbReference type="ChEBI" id="CHEBI:29108"/>
        <label>1</label>
    </ligand>
</feature>
<comment type="cofactor">
    <cofactor evidence="10">
        <name>Zn(2+)</name>
        <dbReference type="ChEBI" id="CHEBI:29105"/>
    </cofactor>
    <text evidence="10">Binds 1 zinc ion per subunit.</text>
</comment>
<dbReference type="GO" id="GO:0005576">
    <property type="term" value="C:extracellular region"/>
    <property type="evidence" value="ECO:0007669"/>
    <property type="project" value="UniProtKB-SubCell"/>
</dbReference>
<keyword evidence="10" id="KW-0106">Calcium</keyword>
<feature type="binding site" evidence="10">
    <location>
        <position position="210"/>
    </location>
    <ligand>
        <name>Zn(2+)</name>
        <dbReference type="ChEBI" id="CHEBI:29105"/>
        <note>catalytic</note>
    </ligand>
</feature>
<dbReference type="InterPro" id="IPR050439">
    <property type="entry name" value="ADAMTS_ADAMTS-like"/>
</dbReference>
<dbReference type="SUPFAM" id="SSF55486">
    <property type="entry name" value="Metalloproteases ('zincins'), catalytic domain"/>
    <property type="match status" value="1"/>
</dbReference>
<dbReference type="GO" id="GO:0030198">
    <property type="term" value="P:extracellular matrix organization"/>
    <property type="evidence" value="ECO:0007669"/>
    <property type="project" value="InterPro"/>
</dbReference>
<evidence type="ECO:0000313" key="14">
    <source>
        <dbReference type="EMBL" id="EFN83454.1"/>
    </source>
</evidence>
<dbReference type="Pfam" id="PF00090">
    <property type="entry name" value="TSP_1"/>
    <property type="match status" value="1"/>
</dbReference>
<dbReference type="Pfam" id="PF01421">
    <property type="entry name" value="Reprolysin"/>
    <property type="match status" value="1"/>
</dbReference>
<feature type="disulfide bond" evidence="11">
    <location>
        <begin position="328"/>
        <end position="366"/>
    </location>
</feature>
<dbReference type="InterPro" id="IPR013273">
    <property type="entry name" value="ADAMTS/ADAMTS-like"/>
</dbReference>
<feature type="disulfide bond" evidence="11">
    <location>
        <begin position="290"/>
        <end position="301"/>
    </location>
</feature>
<dbReference type="GO" id="GO:0004222">
    <property type="term" value="F:metalloendopeptidase activity"/>
    <property type="evidence" value="ECO:0007669"/>
    <property type="project" value="InterPro"/>
</dbReference>
<keyword evidence="2" id="KW-0964">Secreted</keyword>
<feature type="disulfide bond" evidence="11">
    <location>
        <begin position="324"/>
        <end position="361"/>
    </location>
</feature>
<dbReference type="InterPro" id="IPR024079">
    <property type="entry name" value="MetalloPept_cat_dom_sf"/>
</dbReference>
<dbReference type="FunFam" id="2.20.100.10:FF:000001">
    <property type="entry name" value="semaphorin-5A isoform X1"/>
    <property type="match status" value="1"/>
</dbReference>
<dbReference type="Pfam" id="PF19030">
    <property type="entry name" value="TSP1_ADAMTS"/>
    <property type="match status" value="1"/>
</dbReference>
<comment type="subcellular location">
    <subcellularLocation>
        <location evidence="1">Secreted</location>
    </subcellularLocation>
</comment>
<dbReference type="GO" id="GO:0046872">
    <property type="term" value="F:metal ion binding"/>
    <property type="evidence" value="ECO:0007669"/>
    <property type="project" value="UniProtKB-KW"/>
</dbReference>
<keyword evidence="4 10" id="KW-0479">Metal-binding</keyword>
<dbReference type="InParanoid" id="E2BLI6"/>
<dbReference type="PANTHER" id="PTHR13723:SF200">
    <property type="entry name" value="ADAM METALLOPEPTIDASE WITH THROMBOSPONDIN TYPE 1 MOTIF B, ISOFORM B"/>
    <property type="match status" value="1"/>
</dbReference>
<keyword evidence="6 10" id="KW-0862">Zinc</keyword>
<evidence type="ECO:0000256" key="10">
    <source>
        <dbReference type="PIRSR" id="PIRSR613273-2"/>
    </source>
</evidence>
<keyword evidence="3" id="KW-0645">Protease</keyword>
<dbReference type="InterPro" id="IPR000884">
    <property type="entry name" value="TSP1_rpt"/>
</dbReference>
<dbReference type="PANTHER" id="PTHR13723">
    <property type="entry name" value="ADAMTS A DISINTEGRIN AND METALLOPROTEASE WITH THROMBOSPONDIN MOTIFS PROTEASE"/>
    <property type="match status" value="1"/>
</dbReference>
<dbReference type="Pfam" id="PF17771">
    <property type="entry name" value="ADAMTS_CR_2"/>
    <property type="match status" value="1"/>
</dbReference>
<feature type="disulfide bond" evidence="11">
    <location>
        <begin position="248"/>
        <end position="270"/>
    </location>
</feature>
<dbReference type="GO" id="GO:0031012">
    <property type="term" value="C:extracellular matrix"/>
    <property type="evidence" value="ECO:0007669"/>
    <property type="project" value="TreeGrafter"/>
</dbReference>
<feature type="disulfide bond" evidence="11">
    <location>
        <begin position="259"/>
        <end position="277"/>
    </location>
</feature>
<dbReference type="Pfam" id="PF19236">
    <property type="entry name" value="ADAMTS_CR_3"/>
    <property type="match status" value="1"/>
</dbReference>
<evidence type="ECO:0000256" key="5">
    <source>
        <dbReference type="ARBA" id="ARBA00022801"/>
    </source>
</evidence>
<accession>E2BLI6</accession>
<dbReference type="InterPro" id="IPR041645">
    <property type="entry name" value="ADAMTS_CR_2"/>
</dbReference>
<dbReference type="Gene3D" id="2.20.100.10">
    <property type="entry name" value="Thrombospondin type-1 (TSP1) repeat"/>
    <property type="match status" value="2"/>
</dbReference>
<keyword evidence="14" id="KW-0401">Integrin</keyword>
<keyword evidence="5" id="KW-0378">Hydrolase</keyword>
<organism evidence="15">
    <name type="scientific">Harpegnathos saltator</name>
    <name type="common">Jerdon's jumping ant</name>
    <dbReference type="NCBI Taxonomy" id="610380"/>
    <lineage>
        <taxon>Eukaryota</taxon>
        <taxon>Metazoa</taxon>
        <taxon>Ecdysozoa</taxon>
        <taxon>Arthropoda</taxon>
        <taxon>Hexapoda</taxon>
        <taxon>Insecta</taxon>
        <taxon>Pterygota</taxon>
        <taxon>Neoptera</taxon>
        <taxon>Endopterygota</taxon>
        <taxon>Hymenoptera</taxon>
        <taxon>Apocrita</taxon>
        <taxon>Aculeata</taxon>
        <taxon>Formicoidea</taxon>
        <taxon>Formicidae</taxon>
        <taxon>Ponerinae</taxon>
        <taxon>Ponerini</taxon>
        <taxon>Harpegnathos</taxon>
    </lineage>
</organism>
<dbReference type="InterPro" id="IPR045371">
    <property type="entry name" value="ADAMTS_CR_3"/>
</dbReference>
<dbReference type="GO" id="GO:0006508">
    <property type="term" value="P:proteolysis"/>
    <property type="evidence" value="ECO:0007669"/>
    <property type="project" value="UniProtKB-KW"/>
</dbReference>
<evidence type="ECO:0000256" key="7">
    <source>
        <dbReference type="ARBA" id="ARBA00023049"/>
    </source>
</evidence>
<dbReference type="Gene3D" id="2.60.120.830">
    <property type="match status" value="1"/>
</dbReference>
<evidence type="ECO:0000256" key="12">
    <source>
        <dbReference type="PROSITE-ProRule" id="PRU00276"/>
    </source>
</evidence>
<comment type="caution">
    <text evidence="12">Lacks conserved residue(s) required for the propagation of feature annotation.</text>
</comment>
<dbReference type="SMART" id="SM00209">
    <property type="entry name" value="TSP1"/>
    <property type="match status" value="2"/>
</dbReference>
<name>E2BLI6_HARSA</name>
<feature type="binding site" evidence="10">
    <location>
        <position position="214"/>
    </location>
    <ligand>
        <name>Zn(2+)</name>
        <dbReference type="ChEBI" id="CHEBI:29105"/>
        <note>catalytic</note>
    </ligand>
</feature>
<feature type="disulfide bond" evidence="11">
    <location>
        <begin position="339"/>
        <end position="351"/>
    </location>
</feature>
<feature type="disulfide bond" evidence="11">
    <location>
        <begin position="170"/>
        <end position="176"/>
    </location>
</feature>
<dbReference type="GO" id="GO:0007229">
    <property type="term" value="P:integrin-mediated signaling pathway"/>
    <property type="evidence" value="ECO:0007669"/>
    <property type="project" value="UniProtKB-KW"/>
</dbReference>
<feature type="binding site" evidence="10">
    <location>
        <position position="152"/>
    </location>
    <ligand>
        <name>Ca(2+)</name>
        <dbReference type="ChEBI" id="CHEBI:29108"/>
        <label>1</label>
    </ligand>
</feature>
<dbReference type="PROSITE" id="PS50215">
    <property type="entry name" value="ADAM_MEPRO"/>
    <property type="match status" value="1"/>
</dbReference>
<feature type="domain" description="Peptidase M12B" evidence="13">
    <location>
        <begin position="70"/>
        <end position="218"/>
    </location>
</feature>
<dbReference type="InterPro" id="IPR001590">
    <property type="entry name" value="Peptidase_M12B"/>
</dbReference>
<keyword evidence="9" id="KW-0325">Glycoprotein</keyword>
<feature type="binding site" evidence="10">
    <location>
        <position position="159"/>
    </location>
    <ligand>
        <name>Ca(2+)</name>
        <dbReference type="ChEBI" id="CHEBI:29108"/>
        <label>1</label>
    </ligand>
</feature>
<dbReference type="InterPro" id="IPR036383">
    <property type="entry name" value="TSP1_rpt_sf"/>
</dbReference>
<evidence type="ECO:0000256" key="3">
    <source>
        <dbReference type="ARBA" id="ARBA00022670"/>
    </source>
</evidence>
<reference evidence="14 15" key="1">
    <citation type="journal article" date="2010" name="Science">
        <title>Genomic comparison of the ants Camponotus floridanus and Harpegnathos saltator.</title>
        <authorList>
            <person name="Bonasio R."/>
            <person name="Zhang G."/>
            <person name="Ye C."/>
            <person name="Mutti N.S."/>
            <person name="Fang X."/>
            <person name="Qin N."/>
            <person name="Donahue G."/>
            <person name="Yang P."/>
            <person name="Li Q."/>
            <person name="Li C."/>
            <person name="Zhang P."/>
            <person name="Huang Z."/>
            <person name="Berger S.L."/>
            <person name="Reinberg D."/>
            <person name="Wang J."/>
            <person name="Liebig J."/>
        </authorList>
    </citation>
    <scope>NUCLEOTIDE SEQUENCE [LARGE SCALE GENOMIC DNA]</scope>
    <source>
        <strain evidence="14 15">R22 G/1</strain>
    </source>
</reference>
<sequence length="652" mass="71596">MIEPIAGHDFTKEAEQPHIVYKGSPGESERLGSVARDLCDVSVDTTRVIAKRSPNPRKRALAKPNRAKSYTLELLIVLDKSLLDYHRKFDVENYAAGLFHDASLGVHMQLAIVRIIRLEVEENEMNLSMSQDAGTTLRRFQEWQRSMNPADDSHPNHHDCALLISKLDICVSRDLCGFTGTSTIAGTCDPTRGAAIVRDAGLPTGYHIAHQIGHTQGLAFCLEDEQQDHRFPSAEMLPGVMYNGDDQCRLLYRTDARQCDMGITCETLRCAVPGGGCVSARKPPAEGTPCGEKRWCYQMKCLMVGERPGATDGGWGTWSSWSGCSRTCGSGVSHSVRSCNRPPPSGGGSYCIGDRKRHKICATNPCDVGTPSFRDVQCAEFDDWVFPEDGKTHRWLTYNLPEDLRASENPCALYCRSETNLVTSLRPKVVDGTTCYRGIRDICIGGVCKEIPCDLNMESTAVEDVCGVCKGDSTSCTLKQGTLSFAAQPRLKKITDAPAGSRNIRVEMAEPAKSRIVVRSRSTKTVLIDGNRLGMFDVPGSKAWLGTIRPRQGALSVPGPVTEDLVILVLPKENVTLKYSLGLKRRTRRKPEFSWDFIDWGKCSAGCGPGEQISKARCVEKIGGLVDDSFCSHLARPDAKVRPCNEASCMPR</sequence>
<evidence type="ECO:0000313" key="15">
    <source>
        <dbReference type="Proteomes" id="UP000008237"/>
    </source>
</evidence>
<evidence type="ECO:0000256" key="8">
    <source>
        <dbReference type="ARBA" id="ARBA00023157"/>
    </source>
</evidence>
<dbReference type="Gene3D" id="3.40.1620.60">
    <property type="match status" value="1"/>
</dbReference>
<feature type="disulfide bond" evidence="11">
    <location>
        <begin position="265"/>
        <end position="296"/>
    </location>
</feature>
<dbReference type="OrthoDB" id="412680at2759"/>
<evidence type="ECO:0000256" key="9">
    <source>
        <dbReference type="ARBA" id="ARBA00023180"/>
    </source>
</evidence>
<dbReference type="EMBL" id="GL449025">
    <property type="protein sequence ID" value="EFN83454.1"/>
    <property type="molecule type" value="Genomic_DNA"/>
</dbReference>
<evidence type="ECO:0000256" key="4">
    <source>
        <dbReference type="ARBA" id="ARBA00022723"/>
    </source>
</evidence>
<dbReference type="PROSITE" id="PS50092">
    <property type="entry name" value="TSP1"/>
    <property type="match status" value="2"/>
</dbReference>
<keyword evidence="15" id="KW-1185">Reference proteome</keyword>
<feature type="binding site" evidence="10">
    <location>
        <position position="73"/>
    </location>
    <ligand>
        <name>Ca(2+)</name>
        <dbReference type="ChEBI" id="CHEBI:29108"/>
        <label>2</label>
    </ligand>
</feature>
<dbReference type="AlphaFoldDB" id="E2BLI6"/>
<keyword evidence="7" id="KW-0482">Metalloprotease</keyword>
<dbReference type="STRING" id="610380.E2BLI6"/>
<dbReference type="SUPFAM" id="SSF82895">
    <property type="entry name" value="TSP-1 type 1 repeat"/>
    <property type="match status" value="2"/>
</dbReference>
<dbReference type="PRINTS" id="PR01857">
    <property type="entry name" value="ADAMTSFAMILY"/>
</dbReference>